<sequence length="100" mass="11432">MTRVKQLISELVQKQIHLVHSRRTSAPLKQHHNIHIFSQIPSSSQDGGSHTNAEDGGGNRIFLHLCPCKLRANHFKILRNGRKSYSVVDTLHRRTHPEVQ</sequence>
<reference evidence="1" key="1">
    <citation type="submission" date="2020-06" db="EMBL/GenBank/DDBJ databases">
        <title>WGS assembly of Ceratodon purpureus strain R40.</title>
        <authorList>
            <person name="Carey S.B."/>
            <person name="Jenkins J."/>
            <person name="Shu S."/>
            <person name="Lovell J.T."/>
            <person name="Sreedasyam A."/>
            <person name="Maumus F."/>
            <person name="Tiley G.P."/>
            <person name="Fernandez-Pozo N."/>
            <person name="Barry K."/>
            <person name="Chen C."/>
            <person name="Wang M."/>
            <person name="Lipzen A."/>
            <person name="Daum C."/>
            <person name="Saski C.A."/>
            <person name="Payton A.C."/>
            <person name="Mcbreen J.C."/>
            <person name="Conrad R.E."/>
            <person name="Kollar L.M."/>
            <person name="Olsson S."/>
            <person name="Huttunen S."/>
            <person name="Landis J.B."/>
            <person name="Wickett N.J."/>
            <person name="Johnson M.G."/>
            <person name="Rensing S.A."/>
            <person name="Grimwood J."/>
            <person name="Schmutz J."/>
            <person name="Mcdaniel S.F."/>
        </authorList>
    </citation>
    <scope>NUCLEOTIDE SEQUENCE</scope>
    <source>
        <strain evidence="1">R40</strain>
    </source>
</reference>
<evidence type="ECO:0000313" key="2">
    <source>
        <dbReference type="Proteomes" id="UP000822688"/>
    </source>
</evidence>
<dbReference type="AlphaFoldDB" id="A0A8T0HSK8"/>
<dbReference type="EMBL" id="CM026426">
    <property type="protein sequence ID" value="KAG0573816.1"/>
    <property type="molecule type" value="Genomic_DNA"/>
</dbReference>
<dbReference type="Proteomes" id="UP000822688">
    <property type="component" value="Chromosome V"/>
</dbReference>
<evidence type="ECO:0000313" key="1">
    <source>
        <dbReference type="EMBL" id="KAG0573816.1"/>
    </source>
</evidence>
<keyword evidence="2" id="KW-1185">Reference proteome</keyword>
<comment type="caution">
    <text evidence="1">The sequence shown here is derived from an EMBL/GenBank/DDBJ whole genome shotgun (WGS) entry which is preliminary data.</text>
</comment>
<accession>A0A8T0HSK8</accession>
<organism evidence="1 2">
    <name type="scientific">Ceratodon purpureus</name>
    <name type="common">Fire moss</name>
    <name type="synonym">Dicranum purpureum</name>
    <dbReference type="NCBI Taxonomy" id="3225"/>
    <lineage>
        <taxon>Eukaryota</taxon>
        <taxon>Viridiplantae</taxon>
        <taxon>Streptophyta</taxon>
        <taxon>Embryophyta</taxon>
        <taxon>Bryophyta</taxon>
        <taxon>Bryophytina</taxon>
        <taxon>Bryopsida</taxon>
        <taxon>Dicranidae</taxon>
        <taxon>Pseudoditrichales</taxon>
        <taxon>Ditrichaceae</taxon>
        <taxon>Ceratodon</taxon>
    </lineage>
</organism>
<gene>
    <name evidence="1" type="ORF">KC19_VG211800</name>
</gene>
<protein>
    <submittedName>
        <fullName evidence="1">Uncharacterized protein</fullName>
    </submittedName>
</protein>
<proteinExistence type="predicted"/>
<name>A0A8T0HSK8_CERPU</name>